<reference evidence="3" key="1">
    <citation type="submission" date="2019-10" db="EMBL/GenBank/DDBJ databases">
        <authorList>
            <consortium name="DOE Joint Genome Institute"/>
            <person name="Kuo A."/>
            <person name="Miyauchi S."/>
            <person name="Kiss E."/>
            <person name="Drula E."/>
            <person name="Kohler A."/>
            <person name="Sanchez-Garcia M."/>
            <person name="Andreopoulos B."/>
            <person name="Barry K.W."/>
            <person name="Bonito G."/>
            <person name="Buee M."/>
            <person name="Carver A."/>
            <person name="Chen C."/>
            <person name="Cichocki N."/>
            <person name="Clum A."/>
            <person name="Culley D."/>
            <person name="Crous P.W."/>
            <person name="Fauchery L."/>
            <person name="Girlanda M."/>
            <person name="Hayes R."/>
            <person name="Keri Z."/>
            <person name="LaButti K."/>
            <person name="Lipzen A."/>
            <person name="Lombard V."/>
            <person name="Magnuson J."/>
            <person name="Maillard F."/>
            <person name="Morin E."/>
            <person name="Murat C."/>
            <person name="Nolan M."/>
            <person name="Ohm R."/>
            <person name="Pangilinan J."/>
            <person name="Pereira M."/>
            <person name="Perotto S."/>
            <person name="Peter M."/>
            <person name="Riley R."/>
            <person name="Sitrit Y."/>
            <person name="Stielow B."/>
            <person name="Szollosi G."/>
            <person name="Zifcakova L."/>
            <person name="Stursova M."/>
            <person name="Spatafora J.W."/>
            <person name="Tedersoo L."/>
            <person name="Vaario L.-M."/>
            <person name="Yamada A."/>
            <person name="Yan M."/>
            <person name="Wang P."/>
            <person name="Xu J."/>
            <person name="Bruns T."/>
            <person name="Baldrian P."/>
            <person name="Vilgalys R."/>
            <person name="Henrissat B."/>
            <person name="Grigoriev I.V."/>
            <person name="Hibbett D."/>
            <person name="Nagy L.G."/>
            <person name="Martin F.M."/>
        </authorList>
    </citation>
    <scope>NUCLEOTIDE SEQUENCE</scope>
    <source>
        <strain evidence="3">BED1</strain>
    </source>
</reference>
<dbReference type="InterPro" id="IPR057683">
    <property type="entry name" value="DUF7923"/>
</dbReference>
<feature type="region of interest" description="Disordered" evidence="1">
    <location>
        <begin position="105"/>
        <end position="173"/>
    </location>
</feature>
<dbReference type="EMBL" id="WHUW01000002">
    <property type="protein sequence ID" value="KAF8450371.1"/>
    <property type="molecule type" value="Genomic_DNA"/>
</dbReference>
<sequence>MVDVGGSKEAADAKIKVYLEDNIRLPQTHKIIFGGSHDNGYVNALRSVITEGFRDKLILMPGYAEVALDIKALALPELRIPDLFITTKLVPLSYTAIASGPPPGLPIPPRVAAQNGHLSNSSTTSVSTPHAPADILSTSPRRNSIQSYKSALQAGRPDPVAYETSDSSVSTDANDAHPAQLIHFTPRMSSPGRQRRLNPKLVESVALCLYQLT</sequence>
<evidence type="ECO:0000256" key="1">
    <source>
        <dbReference type="SAM" id="MobiDB-lite"/>
    </source>
</evidence>
<dbReference type="Pfam" id="PF25540">
    <property type="entry name" value="DUF7923"/>
    <property type="match status" value="1"/>
</dbReference>
<keyword evidence="4" id="KW-1185">Reference proteome</keyword>
<evidence type="ECO:0000259" key="2">
    <source>
        <dbReference type="Pfam" id="PF25540"/>
    </source>
</evidence>
<comment type="caution">
    <text evidence="3">The sequence shown here is derived from an EMBL/GenBank/DDBJ whole genome shotgun (WGS) entry which is preliminary data.</text>
</comment>
<dbReference type="Proteomes" id="UP001194468">
    <property type="component" value="Unassembled WGS sequence"/>
</dbReference>
<feature type="compositionally biased region" description="Polar residues" evidence="1">
    <location>
        <begin position="116"/>
        <end position="128"/>
    </location>
</feature>
<feature type="compositionally biased region" description="Polar residues" evidence="1">
    <location>
        <begin position="136"/>
        <end position="150"/>
    </location>
</feature>
<accession>A0AAD4C6F5</accession>
<organism evidence="3 4">
    <name type="scientific">Boletus edulis BED1</name>
    <dbReference type="NCBI Taxonomy" id="1328754"/>
    <lineage>
        <taxon>Eukaryota</taxon>
        <taxon>Fungi</taxon>
        <taxon>Dikarya</taxon>
        <taxon>Basidiomycota</taxon>
        <taxon>Agaricomycotina</taxon>
        <taxon>Agaricomycetes</taxon>
        <taxon>Agaricomycetidae</taxon>
        <taxon>Boletales</taxon>
        <taxon>Boletineae</taxon>
        <taxon>Boletaceae</taxon>
        <taxon>Boletoideae</taxon>
        <taxon>Boletus</taxon>
    </lineage>
</organism>
<proteinExistence type="predicted"/>
<protein>
    <recommendedName>
        <fullName evidence="2">DUF7923 domain-containing protein</fullName>
    </recommendedName>
</protein>
<gene>
    <name evidence="3" type="ORF">L210DRAFT_2385127</name>
</gene>
<feature type="domain" description="DUF7923" evidence="2">
    <location>
        <begin position="1"/>
        <end position="84"/>
    </location>
</feature>
<evidence type="ECO:0000313" key="4">
    <source>
        <dbReference type="Proteomes" id="UP001194468"/>
    </source>
</evidence>
<evidence type="ECO:0000313" key="3">
    <source>
        <dbReference type="EMBL" id="KAF8450371.1"/>
    </source>
</evidence>
<dbReference type="AlphaFoldDB" id="A0AAD4C6F5"/>
<dbReference type="PANTHER" id="PTHR37543">
    <property type="entry name" value="CCCH ZINC FINGER DNA BINDING PROTEIN (AFU_ORTHOLOGUE AFUA_5G12760)"/>
    <property type="match status" value="1"/>
</dbReference>
<name>A0AAD4C6F5_BOLED</name>
<dbReference type="PANTHER" id="PTHR37543:SF1">
    <property type="entry name" value="CCCH ZINC FINGER DNA BINDING PROTEIN (AFU_ORTHOLOGUE AFUA_5G12760)"/>
    <property type="match status" value="1"/>
</dbReference>
<reference evidence="3" key="2">
    <citation type="journal article" date="2020" name="Nat. Commun.">
        <title>Large-scale genome sequencing of mycorrhizal fungi provides insights into the early evolution of symbiotic traits.</title>
        <authorList>
            <person name="Miyauchi S."/>
            <person name="Kiss E."/>
            <person name="Kuo A."/>
            <person name="Drula E."/>
            <person name="Kohler A."/>
            <person name="Sanchez-Garcia M."/>
            <person name="Morin E."/>
            <person name="Andreopoulos B."/>
            <person name="Barry K.W."/>
            <person name="Bonito G."/>
            <person name="Buee M."/>
            <person name="Carver A."/>
            <person name="Chen C."/>
            <person name="Cichocki N."/>
            <person name="Clum A."/>
            <person name="Culley D."/>
            <person name="Crous P.W."/>
            <person name="Fauchery L."/>
            <person name="Girlanda M."/>
            <person name="Hayes R.D."/>
            <person name="Keri Z."/>
            <person name="LaButti K."/>
            <person name="Lipzen A."/>
            <person name="Lombard V."/>
            <person name="Magnuson J."/>
            <person name="Maillard F."/>
            <person name="Murat C."/>
            <person name="Nolan M."/>
            <person name="Ohm R.A."/>
            <person name="Pangilinan J."/>
            <person name="Pereira M.F."/>
            <person name="Perotto S."/>
            <person name="Peter M."/>
            <person name="Pfister S."/>
            <person name="Riley R."/>
            <person name="Sitrit Y."/>
            <person name="Stielow J.B."/>
            <person name="Szollosi G."/>
            <person name="Zifcakova L."/>
            <person name="Stursova M."/>
            <person name="Spatafora J.W."/>
            <person name="Tedersoo L."/>
            <person name="Vaario L.M."/>
            <person name="Yamada A."/>
            <person name="Yan M."/>
            <person name="Wang P."/>
            <person name="Xu J."/>
            <person name="Bruns T."/>
            <person name="Baldrian P."/>
            <person name="Vilgalys R."/>
            <person name="Dunand C."/>
            <person name="Henrissat B."/>
            <person name="Grigoriev I.V."/>
            <person name="Hibbett D."/>
            <person name="Nagy L.G."/>
            <person name="Martin F.M."/>
        </authorList>
    </citation>
    <scope>NUCLEOTIDE SEQUENCE</scope>
    <source>
        <strain evidence="3">BED1</strain>
    </source>
</reference>
<feature type="compositionally biased region" description="Polar residues" evidence="1">
    <location>
        <begin position="164"/>
        <end position="173"/>
    </location>
</feature>